<proteinExistence type="inferred from homology"/>
<keyword evidence="6 10" id="KW-0808">Transferase</keyword>
<evidence type="ECO:0000256" key="9">
    <source>
        <dbReference type="ARBA" id="ARBA00047944"/>
    </source>
</evidence>
<dbReference type="EMBL" id="MHNW01000005">
    <property type="protein sequence ID" value="OGZ54547.1"/>
    <property type="molecule type" value="Genomic_DNA"/>
</dbReference>
<dbReference type="Pfam" id="PF20260">
    <property type="entry name" value="PUA_4"/>
    <property type="match status" value="1"/>
</dbReference>
<feature type="domain" description="Ribosomal RNA small subunit methyltransferase E PUA-like" evidence="12">
    <location>
        <begin position="31"/>
        <end position="66"/>
    </location>
</feature>
<feature type="domain" description="Ribosomal RNA small subunit methyltransferase E methyltransferase" evidence="11">
    <location>
        <begin position="77"/>
        <end position="227"/>
    </location>
</feature>
<dbReference type="Proteomes" id="UP000179106">
    <property type="component" value="Unassembled WGS sequence"/>
</dbReference>
<dbReference type="SUPFAM" id="SSF88697">
    <property type="entry name" value="PUA domain-like"/>
    <property type="match status" value="1"/>
</dbReference>
<dbReference type="STRING" id="1802126.A3B25_02485"/>
<evidence type="ECO:0000256" key="6">
    <source>
        <dbReference type="ARBA" id="ARBA00022679"/>
    </source>
</evidence>
<reference evidence="13 14" key="1">
    <citation type="journal article" date="2016" name="Nat. Commun.">
        <title>Thousands of microbial genomes shed light on interconnected biogeochemical processes in an aquifer system.</title>
        <authorList>
            <person name="Anantharaman K."/>
            <person name="Brown C.T."/>
            <person name="Hug L.A."/>
            <person name="Sharon I."/>
            <person name="Castelle C.J."/>
            <person name="Probst A.J."/>
            <person name="Thomas B.C."/>
            <person name="Singh A."/>
            <person name="Wilkins M.J."/>
            <person name="Karaoz U."/>
            <person name="Brodie E.L."/>
            <person name="Williams K.H."/>
            <person name="Hubbard S.S."/>
            <person name="Banfield J.F."/>
        </authorList>
    </citation>
    <scope>NUCLEOTIDE SEQUENCE [LARGE SCALE GENOMIC DNA]</scope>
</reference>
<gene>
    <name evidence="13" type="ORF">A3B25_02485</name>
</gene>
<dbReference type="GO" id="GO:0070475">
    <property type="term" value="P:rRNA base methylation"/>
    <property type="evidence" value="ECO:0007669"/>
    <property type="project" value="TreeGrafter"/>
</dbReference>
<dbReference type="NCBIfam" id="TIGR00046">
    <property type="entry name" value="RsmE family RNA methyltransferase"/>
    <property type="match status" value="1"/>
</dbReference>
<dbReference type="PANTHER" id="PTHR30027:SF3">
    <property type="entry name" value="16S RRNA (URACIL(1498)-N(3))-METHYLTRANSFERASE"/>
    <property type="match status" value="1"/>
</dbReference>
<dbReference type="CDD" id="cd18084">
    <property type="entry name" value="RsmE-like"/>
    <property type="match status" value="1"/>
</dbReference>
<dbReference type="PIRSF" id="PIRSF015601">
    <property type="entry name" value="MTase_slr0722"/>
    <property type="match status" value="1"/>
</dbReference>
<evidence type="ECO:0000256" key="5">
    <source>
        <dbReference type="ARBA" id="ARBA00022603"/>
    </source>
</evidence>
<dbReference type="InterPro" id="IPR046887">
    <property type="entry name" value="RsmE_PUA-like"/>
</dbReference>
<comment type="subcellular location">
    <subcellularLocation>
        <location evidence="1 10">Cytoplasm</location>
    </subcellularLocation>
</comment>
<dbReference type="Gene3D" id="3.40.1280.10">
    <property type="match status" value="1"/>
</dbReference>
<comment type="similarity">
    <text evidence="2 10">Belongs to the RNA methyltransferase RsmE family.</text>
</comment>
<dbReference type="InterPro" id="IPR029028">
    <property type="entry name" value="Alpha/beta_knot_MTases"/>
</dbReference>
<evidence type="ECO:0000256" key="1">
    <source>
        <dbReference type="ARBA" id="ARBA00004496"/>
    </source>
</evidence>
<dbReference type="PANTHER" id="PTHR30027">
    <property type="entry name" value="RIBOSOMAL RNA SMALL SUBUNIT METHYLTRANSFERASE E"/>
    <property type="match status" value="1"/>
</dbReference>
<organism evidence="13 14">
    <name type="scientific">Candidatus Ryanbacteria bacterium RIFCSPLOWO2_01_FULL_48_26</name>
    <dbReference type="NCBI Taxonomy" id="1802126"/>
    <lineage>
        <taxon>Bacteria</taxon>
        <taxon>Candidatus Ryaniibacteriota</taxon>
    </lineage>
</organism>
<dbReference type="GO" id="GO:0005737">
    <property type="term" value="C:cytoplasm"/>
    <property type="evidence" value="ECO:0007669"/>
    <property type="project" value="UniProtKB-SubCell"/>
</dbReference>
<comment type="function">
    <text evidence="8 10">Specifically methylates the N3 position of the uracil ring of uridine 1498 (m3U1498) in 16S rRNA. Acts on the fully assembled 30S ribosomal subunit.</text>
</comment>
<evidence type="ECO:0000313" key="14">
    <source>
        <dbReference type="Proteomes" id="UP000179106"/>
    </source>
</evidence>
<evidence type="ECO:0000256" key="7">
    <source>
        <dbReference type="ARBA" id="ARBA00022691"/>
    </source>
</evidence>
<dbReference type="Pfam" id="PF04452">
    <property type="entry name" value="Methyltrans_RNA"/>
    <property type="match status" value="1"/>
</dbReference>
<name>A0A1G2GWF0_9BACT</name>
<sequence length="234" mass="26053">MRLHKFFGEFDFRGDRISIRDKNLVAQWRDVLRLETGSEIILCDGKLNEALARIISFDKNTAKVEIMGVSRNENEPERSIVLYAAILKGEHFELVVEKATEAGVKKIVPVVCARTVKQNVRADRLKKIIKEAAEQSGRGIIPELGEELPFLSATRQAGAHDINFFFHANGEDIKDIDGKNFKTAGIFIGPEGGWADEEIELAKKTGFRVVSLGNLTLRAETAAIIAAYSVLRML</sequence>
<evidence type="ECO:0000313" key="13">
    <source>
        <dbReference type="EMBL" id="OGZ54547.1"/>
    </source>
</evidence>
<accession>A0A1G2GWF0</accession>
<evidence type="ECO:0000259" key="11">
    <source>
        <dbReference type="Pfam" id="PF04452"/>
    </source>
</evidence>
<protein>
    <recommendedName>
        <fullName evidence="10">Ribosomal RNA small subunit methyltransferase E</fullName>
        <ecNumber evidence="10">2.1.1.193</ecNumber>
    </recommendedName>
</protein>
<comment type="caution">
    <text evidence="13">The sequence shown here is derived from an EMBL/GenBank/DDBJ whole genome shotgun (WGS) entry which is preliminary data.</text>
</comment>
<evidence type="ECO:0000259" key="12">
    <source>
        <dbReference type="Pfam" id="PF20260"/>
    </source>
</evidence>
<dbReference type="SUPFAM" id="SSF75217">
    <property type="entry name" value="alpha/beta knot"/>
    <property type="match status" value="1"/>
</dbReference>
<comment type="catalytic activity">
    <reaction evidence="9 10">
        <text>uridine(1498) in 16S rRNA + S-adenosyl-L-methionine = N(3)-methyluridine(1498) in 16S rRNA + S-adenosyl-L-homocysteine + H(+)</text>
        <dbReference type="Rhea" id="RHEA:42920"/>
        <dbReference type="Rhea" id="RHEA-COMP:10283"/>
        <dbReference type="Rhea" id="RHEA-COMP:10284"/>
        <dbReference type="ChEBI" id="CHEBI:15378"/>
        <dbReference type="ChEBI" id="CHEBI:57856"/>
        <dbReference type="ChEBI" id="CHEBI:59789"/>
        <dbReference type="ChEBI" id="CHEBI:65315"/>
        <dbReference type="ChEBI" id="CHEBI:74502"/>
        <dbReference type="EC" id="2.1.1.193"/>
    </reaction>
</comment>
<evidence type="ECO:0000256" key="2">
    <source>
        <dbReference type="ARBA" id="ARBA00005528"/>
    </source>
</evidence>
<dbReference type="InterPro" id="IPR046886">
    <property type="entry name" value="RsmE_MTase_dom"/>
</dbReference>
<evidence type="ECO:0000256" key="3">
    <source>
        <dbReference type="ARBA" id="ARBA00022490"/>
    </source>
</evidence>
<evidence type="ECO:0000256" key="4">
    <source>
        <dbReference type="ARBA" id="ARBA00022552"/>
    </source>
</evidence>
<dbReference type="InterPro" id="IPR015947">
    <property type="entry name" value="PUA-like_sf"/>
</dbReference>
<keyword evidence="5 10" id="KW-0489">Methyltransferase</keyword>
<dbReference type="InterPro" id="IPR006700">
    <property type="entry name" value="RsmE"/>
</dbReference>
<dbReference type="AlphaFoldDB" id="A0A1G2GWF0"/>
<evidence type="ECO:0000256" key="8">
    <source>
        <dbReference type="ARBA" id="ARBA00025699"/>
    </source>
</evidence>
<dbReference type="InterPro" id="IPR029026">
    <property type="entry name" value="tRNA_m1G_MTases_N"/>
</dbReference>
<dbReference type="EC" id="2.1.1.193" evidence="10"/>
<evidence type="ECO:0000256" key="10">
    <source>
        <dbReference type="PIRNR" id="PIRNR015601"/>
    </source>
</evidence>
<keyword evidence="4 10" id="KW-0698">rRNA processing</keyword>
<keyword evidence="7 10" id="KW-0949">S-adenosyl-L-methionine</keyword>
<keyword evidence="3 10" id="KW-0963">Cytoplasm</keyword>
<dbReference type="GO" id="GO:0070042">
    <property type="term" value="F:rRNA (uridine-N3-)-methyltransferase activity"/>
    <property type="evidence" value="ECO:0007669"/>
    <property type="project" value="TreeGrafter"/>
</dbReference>